<reference evidence="9" key="3">
    <citation type="submission" date="2023-06" db="EMBL/GenBank/DDBJ databases">
        <title>Pangenomics reveal diversification of enzyme families and niche specialization in globally abundant SAR202 bacteria.</title>
        <authorList>
            <person name="Saw J.H.W."/>
        </authorList>
    </citation>
    <scope>NUCLEOTIDE SEQUENCE [LARGE SCALE GENOMIC DNA]</scope>
    <source>
        <strain evidence="9">JH1073</strain>
    </source>
</reference>
<feature type="compositionally biased region" description="Basic residues" evidence="6">
    <location>
        <begin position="9"/>
        <end position="20"/>
    </location>
</feature>
<dbReference type="GO" id="GO:0006412">
    <property type="term" value="P:translation"/>
    <property type="evidence" value="ECO:0007669"/>
    <property type="project" value="UniProtKB-UniRule"/>
</dbReference>
<evidence type="ECO:0000256" key="6">
    <source>
        <dbReference type="SAM" id="MobiDB-lite"/>
    </source>
</evidence>
<proteinExistence type="inferred from homology"/>
<protein>
    <recommendedName>
        <fullName evidence="4 5">Large ribosomal subunit protein bL34</fullName>
    </recommendedName>
</protein>
<reference evidence="8" key="2">
    <citation type="journal article" date="2023" name="Nat. Commun.">
        <title>Cultivation of marine bacteria of the SAR202 clade.</title>
        <authorList>
            <person name="Lim Y."/>
            <person name="Seo J.H."/>
            <person name="Giovannoni S.J."/>
            <person name="Kang I."/>
            <person name="Cho J.C."/>
        </authorList>
    </citation>
    <scope>NUCLEOTIDE SEQUENCE</scope>
    <source>
        <strain evidence="8">JH1073</strain>
    </source>
</reference>
<dbReference type="EMBL" id="WMBE01000003">
    <property type="protein sequence ID" value="MDG0867295.1"/>
    <property type="molecule type" value="Genomic_DNA"/>
</dbReference>
<feature type="compositionally biased region" description="Basic residues" evidence="6">
    <location>
        <begin position="32"/>
        <end position="45"/>
    </location>
</feature>
<evidence type="ECO:0000256" key="5">
    <source>
        <dbReference type="HAMAP-Rule" id="MF_00391"/>
    </source>
</evidence>
<keyword evidence="2 5" id="KW-0689">Ribosomal protein</keyword>
<dbReference type="RefSeq" id="WP_342825524.1">
    <property type="nucleotide sequence ID" value="NZ_CP046146.1"/>
</dbReference>
<evidence type="ECO:0000256" key="1">
    <source>
        <dbReference type="ARBA" id="ARBA00010111"/>
    </source>
</evidence>
<accession>A0AAJ5ZHZ0</accession>
<dbReference type="AlphaFoldDB" id="A0AAJ5ZHZ0"/>
<evidence type="ECO:0000313" key="7">
    <source>
        <dbReference type="EMBL" id="MDG0867295.1"/>
    </source>
</evidence>
<keyword evidence="9" id="KW-1185">Reference proteome</keyword>
<dbReference type="HAMAP" id="MF_00391">
    <property type="entry name" value="Ribosomal_bL34"/>
    <property type="match status" value="1"/>
</dbReference>
<dbReference type="Pfam" id="PF00468">
    <property type="entry name" value="Ribosomal_L34"/>
    <property type="match status" value="1"/>
</dbReference>
<dbReference type="InterPro" id="IPR000271">
    <property type="entry name" value="Ribosomal_bL34"/>
</dbReference>
<sequence>MPKRTYQPKSRRRQRVHGFRSRMSSKGGRAVLARRRGKGRLRLTV</sequence>
<organism evidence="8 9">
    <name type="scientific">Candidatus Lucifugimonas marina</name>
    <dbReference type="NCBI Taxonomy" id="3038979"/>
    <lineage>
        <taxon>Bacteria</taxon>
        <taxon>Bacillati</taxon>
        <taxon>Chloroflexota</taxon>
        <taxon>Dehalococcoidia</taxon>
        <taxon>SAR202 cluster</taxon>
        <taxon>Candidatus Lucifugimonadales</taxon>
        <taxon>Candidatus Lucifugimonadaceae</taxon>
        <taxon>Candidatus Lucifugimonas</taxon>
    </lineage>
</organism>
<gene>
    <name evidence="5 8" type="primary">rpmH</name>
    <name evidence="7" type="ORF">GKO46_09460</name>
    <name evidence="8" type="ORF">GKO48_12080</name>
</gene>
<evidence type="ECO:0000313" key="10">
    <source>
        <dbReference type="Proteomes" id="UP001321249"/>
    </source>
</evidence>
<evidence type="ECO:0000313" key="9">
    <source>
        <dbReference type="Proteomes" id="UP001219901"/>
    </source>
</evidence>
<dbReference type="PROSITE" id="PS00784">
    <property type="entry name" value="RIBOSOMAL_L34"/>
    <property type="match status" value="1"/>
</dbReference>
<dbReference type="EMBL" id="CP046147">
    <property type="protein sequence ID" value="WFG40316.1"/>
    <property type="molecule type" value="Genomic_DNA"/>
</dbReference>
<dbReference type="InterPro" id="IPR020939">
    <property type="entry name" value="Ribosomal_bL34_CS"/>
</dbReference>
<name>A0AAJ5ZHZ0_9CHLR</name>
<evidence type="ECO:0000256" key="4">
    <source>
        <dbReference type="ARBA" id="ARBA00035177"/>
    </source>
</evidence>
<reference evidence="9 10" key="1">
    <citation type="submission" date="2019-11" db="EMBL/GenBank/DDBJ databases">
        <authorList>
            <person name="Cho J.-C."/>
        </authorList>
    </citation>
    <scope>NUCLEOTIDE SEQUENCE [LARGE SCALE GENOMIC DNA]</scope>
    <source>
        <strain evidence="8 9">JH1073</strain>
        <strain evidence="7 10">JH702</strain>
    </source>
</reference>
<comment type="similarity">
    <text evidence="1 5">Belongs to the bacterial ribosomal protein bL34 family.</text>
</comment>
<dbReference type="PANTHER" id="PTHR14503:SF4">
    <property type="entry name" value="LARGE RIBOSOMAL SUBUNIT PROTEIN BL34M"/>
    <property type="match status" value="1"/>
</dbReference>
<dbReference type="Proteomes" id="UP001321249">
    <property type="component" value="Unassembled WGS sequence"/>
</dbReference>
<dbReference type="GO" id="GO:0003735">
    <property type="term" value="F:structural constituent of ribosome"/>
    <property type="evidence" value="ECO:0007669"/>
    <property type="project" value="InterPro"/>
</dbReference>
<evidence type="ECO:0000256" key="2">
    <source>
        <dbReference type="ARBA" id="ARBA00022980"/>
    </source>
</evidence>
<dbReference type="NCBIfam" id="TIGR01030">
    <property type="entry name" value="rpmH_bact"/>
    <property type="match status" value="1"/>
</dbReference>
<dbReference type="GO" id="GO:0005840">
    <property type="term" value="C:ribosome"/>
    <property type="evidence" value="ECO:0007669"/>
    <property type="project" value="UniProtKB-KW"/>
</dbReference>
<dbReference type="PANTHER" id="PTHR14503">
    <property type="entry name" value="MITOCHONDRIAL RIBOSOMAL PROTEIN 34 FAMILY MEMBER"/>
    <property type="match status" value="1"/>
</dbReference>
<evidence type="ECO:0000313" key="8">
    <source>
        <dbReference type="EMBL" id="WFG40316.1"/>
    </source>
</evidence>
<keyword evidence="3 5" id="KW-0687">Ribonucleoprotein</keyword>
<dbReference type="FunFam" id="1.10.287.3980:FF:000001">
    <property type="entry name" value="Mitochondrial ribosomal protein L34"/>
    <property type="match status" value="1"/>
</dbReference>
<dbReference type="Proteomes" id="UP001219901">
    <property type="component" value="Chromosome"/>
</dbReference>
<dbReference type="GO" id="GO:1990904">
    <property type="term" value="C:ribonucleoprotein complex"/>
    <property type="evidence" value="ECO:0007669"/>
    <property type="project" value="UniProtKB-KW"/>
</dbReference>
<feature type="region of interest" description="Disordered" evidence="6">
    <location>
        <begin position="1"/>
        <end position="45"/>
    </location>
</feature>
<dbReference type="Gene3D" id="1.10.287.3980">
    <property type="match status" value="1"/>
</dbReference>
<evidence type="ECO:0000256" key="3">
    <source>
        <dbReference type="ARBA" id="ARBA00023274"/>
    </source>
</evidence>